<dbReference type="EMBL" id="KN832008">
    <property type="protein sequence ID" value="KIN99091.1"/>
    <property type="molecule type" value="Genomic_DNA"/>
</dbReference>
<sequence length="324" mass="34717">MSASHAPRLSQLVCAATPDPAEVEKATLKARFATASAALVAEAKCLPDDKAELWEEKVMWMRRWEEKTGEVYPIVERGWELDVDIKIDAVDGPAIAEADEAYERWSTEEVAAAARGGGDEDVRMEEEVAQEVGEGQGTSAAVPAAMERMSHMEVPQPARKRSRQTIAESDDNGKPKVTVPPGQVLHAVPCMRCTIKGTPCFGPSGKMCNWCVKMKQGCKKSSKGSGKRPQAGASIACATKAPKASTSKQAHDNDDNDVMEVVKGRTCGKGKAPVRGGFDDKTATDISQALGMVRAEAMAAHAANLHLQVHVEQLLEALARLGVE</sequence>
<evidence type="ECO:0000313" key="2">
    <source>
        <dbReference type="EMBL" id="KIN99091.1"/>
    </source>
</evidence>
<dbReference type="AlphaFoldDB" id="A0A0C3JNK9"/>
<dbReference type="Proteomes" id="UP000054217">
    <property type="component" value="Unassembled WGS sequence"/>
</dbReference>
<reference evidence="3" key="2">
    <citation type="submission" date="2015-01" db="EMBL/GenBank/DDBJ databases">
        <title>Evolutionary Origins and Diversification of the Mycorrhizal Mutualists.</title>
        <authorList>
            <consortium name="DOE Joint Genome Institute"/>
            <consortium name="Mycorrhizal Genomics Consortium"/>
            <person name="Kohler A."/>
            <person name="Kuo A."/>
            <person name="Nagy L.G."/>
            <person name="Floudas D."/>
            <person name="Copeland A."/>
            <person name="Barry K.W."/>
            <person name="Cichocki N."/>
            <person name="Veneault-Fourrey C."/>
            <person name="LaButti K."/>
            <person name="Lindquist E.A."/>
            <person name="Lipzen A."/>
            <person name="Lundell T."/>
            <person name="Morin E."/>
            <person name="Murat C."/>
            <person name="Riley R."/>
            <person name="Ohm R."/>
            <person name="Sun H."/>
            <person name="Tunlid A."/>
            <person name="Henrissat B."/>
            <person name="Grigoriev I.V."/>
            <person name="Hibbett D.S."/>
            <person name="Martin F."/>
        </authorList>
    </citation>
    <scope>NUCLEOTIDE SEQUENCE [LARGE SCALE GENOMIC DNA]</scope>
    <source>
        <strain evidence="3">Marx 270</strain>
    </source>
</reference>
<accession>A0A0C3JNK9</accession>
<name>A0A0C3JNK9_PISTI</name>
<feature type="region of interest" description="Disordered" evidence="1">
    <location>
        <begin position="151"/>
        <end position="180"/>
    </location>
</feature>
<gene>
    <name evidence="2" type="ORF">M404DRAFT_30706</name>
</gene>
<evidence type="ECO:0000256" key="1">
    <source>
        <dbReference type="SAM" id="MobiDB-lite"/>
    </source>
</evidence>
<protein>
    <submittedName>
        <fullName evidence="2">Uncharacterized protein</fullName>
    </submittedName>
</protein>
<keyword evidence="3" id="KW-1185">Reference proteome</keyword>
<dbReference type="HOGENOM" id="CLU_043974_0_0_1"/>
<organism evidence="2 3">
    <name type="scientific">Pisolithus tinctorius Marx 270</name>
    <dbReference type="NCBI Taxonomy" id="870435"/>
    <lineage>
        <taxon>Eukaryota</taxon>
        <taxon>Fungi</taxon>
        <taxon>Dikarya</taxon>
        <taxon>Basidiomycota</taxon>
        <taxon>Agaricomycotina</taxon>
        <taxon>Agaricomycetes</taxon>
        <taxon>Agaricomycetidae</taxon>
        <taxon>Boletales</taxon>
        <taxon>Sclerodermatineae</taxon>
        <taxon>Pisolithaceae</taxon>
        <taxon>Pisolithus</taxon>
    </lineage>
</organism>
<dbReference type="InParanoid" id="A0A0C3JNK9"/>
<evidence type="ECO:0000313" key="3">
    <source>
        <dbReference type="Proteomes" id="UP000054217"/>
    </source>
</evidence>
<reference evidence="2 3" key="1">
    <citation type="submission" date="2014-04" db="EMBL/GenBank/DDBJ databases">
        <authorList>
            <consortium name="DOE Joint Genome Institute"/>
            <person name="Kuo A."/>
            <person name="Kohler A."/>
            <person name="Costa M.D."/>
            <person name="Nagy L.G."/>
            <person name="Floudas D."/>
            <person name="Copeland A."/>
            <person name="Barry K.W."/>
            <person name="Cichocki N."/>
            <person name="Veneault-Fourrey C."/>
            <person name="LaButti K."/>
            <person name="Lindquist E.A."/>
            <person name="Lipzen A."/>
            <person name="Lundell T."/>
            <person name="Morin E."/>
            <person name="Murat C."/>
            <person name="Sun H."/>
            <person name="Tunlid A."/>
            <person name="Henrissat B."/>
            <person name="Grigoriev I.V."/>
            <person name="Hibbett D.S."/>
            <person name="Martin F."/>
            <person name="Nordberg H.P."/>
            <person name="Cantor M.N."/>
            <person name="Hua S.X."/>
        </authorList>
    </citation>
    <scope>NUCLEOTIDE SEQUENCE [LARGE SCALE GENOMIC DNA]</scope>
    <source>
        <strain evidence="2 3">Marx 270</strain>
    </source>
</reference>
<proteinExistence type="predicted"/>